<dbReference type="GO" id="GO:0051603">
    <property type="term" value="P:proteolysis involved in protein catabolic process"/>
    <property type="evidence" value="ECO:0007669"/>
    <property type="project" value="TreeGrafter"/>
</dbReference>
<feature type="domain" description="Peptidase M48" evidence="9">
    <location>
        <begin position="52"/>
        <end position="247"/>
    </location>
</feature>
<dbReference type="InterPro" id="IPR051156">
    <property type="entry name" value="Mito/Outer_Membr_Metalloprot"/>
</dbReference>
<dbReference type="EMBL" id="FOQH01000002">
    <property type="protein sequence ID" value="SFH82082.1"/>
    <property type="molecule type" value="Genomic_DNA"/>
</dbReference>
<evidence type="ECO:0000259" key="9">
    <source>
        <dbReference type="Pfam" id="PF01435"/>
    </source>
</evidence>
<dbReference type="GO" id="GO:0016020">
    <property type="term" value="C:membrane"/>
    <property type="evidence" value="ECO:0007669"/>
    <property type="project" value="TreeGrafter"/>
</dbReference>
<keyword evidence="8" id="KW-0732">Signal</keyword>
<keyword evidence="4" id="KW-0378">Hydrolase</keyword>
<keyword evidence="11" id="KW-1185">Reference proteome</keyword>
<dbReference type="PANTHER" id="PTHR22726">
    <property type="entry name" value="METALLOENDOPEPTIDASE OMA1"/>
    <property type="match status" value="1"/>
</dbReference>
<dbReference type="InterPro" id="IPR001915">
    <property type="entry name" value="Peptidase_M48"/>
</dbReference>
<evidence type="ECO:0000256" key="3">
    <source>
        <dbReference type="ARBA" id="ARBA00022723"/>
    </source>
</evidence>
<keyword evidence="6" id="KW-0482">Metalloprotease</keyword>
<accession>A0A1I3D5U1</accession>
<dbReference type="InterPro" id="IPR019734">
    <property type="entry name" value="TPR_rpt"/>
</dbReference>
<comment type="cofactor">
    <cofactor evidence="1">
        <name>Zn(2+)</name>
        <dbReference type="ChEBI" id="CHEBI:29105"/>
    </cofactor>
</comment>
<evidence type="ECO:0000256" key="5">
    <source>
        <dbReference type="ARBA" id="ARBA00022833"/>
    </source>
</evidence>
<name>A0A1I3D5U1_9RHOB</name>
<feature type="signal peptide" evidence="8">
    <location>
        <begin position="1"/>
        <end position="42"/>
    </location>
</feature>
<reference evidence="10 11" key="1">
    <citation type="submission" date="2016-10" db="EMBL/GenBank/DDBJ databases">
        <authorList>
            <person name="de Groot N.N."/>
        </authorList>
    </citation>
    <scope>NUCLEOTIDE SEQUENCE [LARGE SCALE GENOMIC DNA]</scope>
    <source>
        <strain evidence="10 11">CGMCC 1.11030</strain>
    </source>
</reference>
<keyword evidence="7" id="KW-0802">TPR repeat</keyword>
<evidence type="ECO:0000256" key="7">
    <source>
        <dbReference type="PROSITE-ProRule" id="PRU00339"/>
    </source>
</evidence>
<evidence type="ECO:0000256" key="1">
    <source>
        <dbReference type="ARBA" id="ARBA00001947"/>
    </source>
</evidence>
<keyword evidence="2 10" id="KW-0645">Protease</keyword>
<dbReference type="CDD" id="cd07324">
    <property type="entry name" value="M48C_Oma1-like"/>
    <property type="match status" value="1"/>
</dbReference>
<keyword evidence="5" id="KW-0862">Zinc</keyword>
<dbReference type="OrthoDB" id="9814887at2"/>
<dbReference type="AlphaFoldDB" id="A0A1I3D5U1"/>
<dbReference type="SUPFAM" id="SSF48452">
    <property type="entry name" value="TPR-like"/>
    <property type="match status" value="1"/>
</dbReference>
<evidence type="ECO:0000256" key="6">
    <source>
        <dbReference type="ARBA" id="ARBA00023049"/>
    </source>
</evidence>
<dbReference type="Proteomes" id="UP000199377">
    <property type="component" value="Unassembled WGS sequence"/>
</dbReference>
<dbReference type="Gene3D" id="3.30.2010.10">
    <property type="entry name" value="Metalloproteases ('zincins'), catalytic domain"/>
    <property type="match status" value="1"/>
</dbReference>
<dbReference type="GO" id="GO:0004222">
    <property type="term" value="F:metalloendopeptidase activity"/>
    <property type="evidence" value="ECO:0007669"/>
    <property type="project" value="InterPro"/>
</dbReference>
<evidence type="ECO:0000256" key="2">
    <source>
        <dbReference type="ARBA" id="ARBA00022670"/>
    </source>
</evidence>
<sequence>MSQTLSRPTGASPAGRSLLRRAARAAAFGAALLATLAQPAFAAGFVRDAEVEATLKRLSDPLMRAAGVAPESIEIRIFDDRLPNAFVYGGRNLVVSTGLLRDFPEPAKLQGVIAHEIGHITGGHLARRQIAMNNLRGPAMAGMLLGIAAAAAAGLAGGGASAAAGVGLGAGSQTAVQRALLSFSRAEESAADQAGITYLERAGVDPTGMEEVLEQFRGQEVFSTRHVDPYALTHPVSAERLSAIRRRAAESPARGDAPDPELVYWVQRMEAKLEGFIDTPSTVLRRLDPDDRSEFATLRRAVALHRAPDPDAAVAEADRLIQIRPNDPYYYELKGQILLESGRGVEAVTPYRRAVALAPDEPLILGYLGRALLSVGSPAADREALAALERGAARSDGGDPGLLRDLAFAYARTGQEGEAALVTAERMMLINQPIDAHRMAERAKSLLPAGSPSWLRADDIVVATKAMQQ</sequence>
<evidence type="ECO:0000313" key="11">
    <source>
        <dbReference type="Proteomes" id="UP000199377"/>
    </source>
</evidence>
<dbReference type="Gene3D" id="1.25.40.10">
    <property type="entry name" value="Tetratricopeptide repeat domain"/>
    <property type="match status" value="1"/>
</dbReference>
<dbReference type="Pfam" id="PF01435">
    <property type="entry name" value="Peptidase_M48"/>
    <property type="match status" value="1"/>
</dbReference>
<evidence type="ECO:0000313" key="10">
    <source>
        <dbReference type="EMBL" id="SFH82082.1"/>
    </source>
</evidence>
<evidence type="ECO:0000256" key="4">
    <source>
        <dbReference type="ARBA" id="ARBA00022801"/>
    </source>
</evidence>
<dbReference type="STRING" id="1114924.SAMN05216258_102404"/>
<proteinExistence type="predicted"/>
<dbReference type="RefSeq" id="WP_092858427.1">
    <property type="nucleotide sequence ID" value="NZ_FOQH01000002.1"/>
</dbReference>
<feature type="chain" id="PRO_5011464343" evidence="8">
    <location>
        <begin position="43"/>
        <end position="469"/>
    </location>
</feature>
<dbReference type="InterPro" id="IPR011990">
    <property type="entry name" value="TPR-like_helical_dom_sf"/>
</dbReference>
<gene>
    <name evidence="10" type="ORF">SAMN05216258_102404</name>
</gene>
<organism evidence="10 11">
    <name type="scientific">Albimonas pacifica</name>
    <dbReference type="NCBI Taxonomy" id="1114924"/>
    <lineage>
        <taxon>Bacteria</taxon>
        <taxon>Pseudomonadati</taxon>
        <taxon>Pseudomonadota</taxon>
        <taxon>Alphaproteobacteria</taxon>
        <taxon>Rhodobacterales</taxon>
        <taxon>Paracoccaceae</taxon>
        <taxon>Albimonas</taxon>
    </lineage>
</organism>
<dbReference type="PANTHER" id="PTHR22726:SF1">
    <property type="entry name" value="METALLOENDOPEPTIDASE OMA1, MITOCHONDRIAL"/>
    <property type="match status" value="1"/>
</dbReference>
<protein>
    <submittedName>
        <fullName evidence="10">Putative Zn-dependent protease, contains TPR repeats</fullName>
    </submittedName>
</protein>
<keyword evidence="3" id="KW-0479">Metal-binding</keyword>
<dbReference type="GO" id="GO:0046872">
    <property type="term" value="F:metal ion binding"/>
    <property type="evidence" value="ECO:0007669"/>
    <property type="project" value="UniProtKB-KW"/>
</dbReference>
<evidence type="ECO:0000256" key="8">
    <source>
        <dbReference type="SAM" id="SignalP"/>
    </source>
</evidence>
<feature type="repeat" description="TPR" evidence="7">
    <location>
        <begin position="328"/>
        <end position="361"/>
    </location>
</feature>
<dbReference type="PROSITE" id="PS50005">
    <property type="entry name" value="TPR"/>
    <property type="match status" value="1"/>
</dbReference>